<accession>A0ABQ1JH41</accession>
<name>A0ABQ1JH41_9PROT</name>
<dbReference type="Proteomes" id="UP000628854">
    <property type="component" value="Unassembled WGS sequence"/>
</dbReference>
<sequence length="69" mass="8016">MSQKSPRQPSHRLTFNEAIEVWLLYWDGWFQNRIAAKFDVNPGRISEVIHHELHPGSYDKALEVRGNAA</sequence>
<keyword evidence="2" id="KW-1185">Reference proteome</keyword>
<evidence type="ECO:0000313" key="1">
    <source>
        <dbReference type="EMBL" id="GGB68831.1"/>
    </source>
</evidence>
<reference evidence="2" key="1">
    <citation type="journal article" date="2019" name="Int. J. Syst. Evol. Microbiol.">
        <title>The Global Catalogue of Microorganisms (GCM) 10K type strain sequencing project: providing services to taxonomists for standard genome sequencing and annotation.</title>
        <authorList>
            <consortium name="The Broad Institute Genomics Platform"/>
            <consortium name="The Broad Institute Genome Sequencing Center for Infectious Disease"/>
            <person name="Wu L."/>
            <person name="Ma J."/>
        </authorList>
    </citation>
    <scope>NUCLEOTIDE SEQUENCE [LARGE SCALE GENOMIC DNA]</scope>
    <source>
        <strain evidence="2">CGMCC 1.15928</strain>
    </source>
</reference>
<comment type="caution">
    <text evidence="1">The sequence shown here is derived from an EMBL/GenBank/DDBJ whole genome shotgun (WGS) entry which is preliminary data.</text>
</comment>
<gene>
    <name evidence="1" type="ORF">GCM10011503_16800</name>
</gene>
<evidence type="ECO:0008006" key="3">
    <source>
        <dbReference type="Google" id="ProtNLM"/>
    </source>
</evidence>
<organism evidence="1 2">
    <name type="scientific">Henriciella pelagia</name>
    <dbReference type="NCBI Taxonomy" id="1977912"/>
    <lineage>
        <taxon>Bacteria</taxon>
        <taxon>Pseudomonadati</taxon>
        <taxon>Pseudomonadota</taxon>
        <taxon>Alphaproteobacteria</taxon>
        <taxon>Hyphomonadales</taxon>
        <taxon>Hyphomonadaceae</taxon>
        <taxon>Henriciella</taxon>
    </lineage>
</organism>
<protein>
    <recommendedName>
        <fullName evidence="3">Helix-turn-helix domain-containing protein</fullName>
    </recommendedName>
</protein>
<proteinExistence type="predicted"/>
<dbReference type="EMBL" id="BMKF01000002">
    <property type="protein sequence ID" value="GGB68831.1"/>
    <property type="molecule type" value="Genomic_DNA"/>
</dbReference>
<evidence type="ECO:0000313" key="2">
    <source>
        <dbReference type="Proteomes" id="UP000628854"/>
    </source>
</evidence>